<evidence type="ECO:0000256" key="4">
    <source>
        <dbReference type="ARBA" id="ARBA00023136"/>
    </source>
</evidence>
<proteinExistence type="predicted"/>
<dbReference type="Gene3D" id="1.20.1600.10">
    <property type="entry name" value="Outer membrane efflux proteins (OEP)"/>
    <property type="match status" value="1"/>
</dbReference>
<keyword evidence="5" id="KW-0998">Cell outer membrane</keyword>
<keyword evidence="2" id="KW-1134">Transmembrane beta strand</keyword>
<dbReference type="PANTHER" id="PTHR30026">
    <property type="entry name" value="OUTER MEMBRANE PROTEIN TOLC"/>
    <property type="match status" value="1"/>
</dbReference>
<evidence type="ECO:0000256" key="2">
    <source>
        <dbReference type="ARBA" id="ARBA00022452"/>
    </source>
</evidence>
<evidence type="ECO:0000313" key="6">
    <source>
        <dbReference type="EMBL" id="KYJ86474.1"/>
    </source>
</evidence>
<dbReference type="STRING" id="1630136.AS592_06615"/>
<keyword evidence="7" id="KW-1185">Reference proteome</keyword>
<organism evidence="6 7">
    <name type="scientific">Sulfurovum riftiae</name>
    <dbReference type="NCBI Taxonomy" id="1630136"/>
    <lineage>
        <taxon>Bacteria</taxon>
        <taxon>Pseudomonadati</taxon>
        <taxon>Campylobacterota</taxon>
        <taxon>Epsilonproteobacteria</taxon>
        <taxon>Campylobacterales</taxon>
        <taxon>Sulfurovaceae</taxon>
        <taxon>Sulfurovum</taxon>
    </lineage>
</organism>
<gene>
    <name evidence="6" type="ORF">AS592_06615</name>
</gene>
<reference evidence="6 7" key="1">
    <citation type="submission" date="2015-11" db="EMBL/GenBank/DDBJ databases">
        <title>Draft genome of Sulfurovum riftiae 1812E, a member of the Epsilonproteobacteria isolated from the tube of the deep-sea hydrothermal vent tubewom Riftia pachyptila.</title>
        <authorList>
            <person name="Vetriani C."/>
            <person name="Giovannelli D."/>
        </authorList>
    </citation>
    <scope>NUCLEOTIDE SEQUENCE [LARGE SCALE GENOMIC DNA]</scope>
    <source>
        <strain evidence="6 7">1812E</strain>
    </source>
</reference>
<protein>
    <recommendedName>
        <fullName evidence="8">Transporter</fullName>
    </recommendedName>
</protein>
<name>A0A151CGC0_9BACT</name>
<evidence type="ECO:0000256" key="5">
    <source>
        <dbReference type="ARBA" id="ARBA00023237"/>
    </source>
</evidence>
<accession>A0A151CGC0</accession>
<dbReference type="PANTHER" id="PTHR30026:SF20">
    <property type="entry name" value="OUTER MEMBRANE PROTEIN TOLC"/>
    <property type="match status" value="1"/>
</dbReference>
<dbReference type="GO" id="GO:0009279">
    <property type="term" value="C:cell outer membrane"/>
    <property type="evidence" value="ECO:0007669"/>
    <property type="project" value="UniProtKB-SubCell"/>
</dbReference>
<dbReference type="Proteomes" id="UP000075359">
    <property type="component" value="Unassembled WGS sequence"/>
</dbReference>
<dbReference type="GO" id="GO:0015288">
    <property type="term" value="F:porin activity"/>
    <property type="evidence" value="ECO:0007669"/>
    <property type="project" value="TreeGrafter"/>
</dbReference>
<keyword evidence="3" id="KW-0812">Transmembrane</keyword>
<dbReference type="AlphaFoldDB" id="A0A151CGC0"/>
<dbReference type="OrthoDB" id="5372263at2"/>
<evidence type="ECO:0000256" key="3">
    <source>
        <dbReference type="ARBA" id="ARBA00022692"/>
    </source>
</evidence>
<dbReference type="SUPFAM" id="SSF56954">
    <property type="entry name" value="Outer membrane efflux proteins (OEP)"/>
    <property type="match status" value="1"/>
</dbReference>
<evidence type="ECO:0008006" key="8">
    <source>
        <dbReference type="Google" id="ProtNLM"/>
    </source>
</evidence>
<dbReference type="GO" id="GO:0015562">
    <property type="term" value="F:efflux transmembrane transporter activity"/>
    <property type="evidence" value="ECO:0007669"/>
    <property type="project" value="InterPro"/>
</dbReference>
<sequence>MRGSNVLKRLYLLCSFLFVTSLWADELESILSENKSLLFDYQFQSNELQSDILSKSWINPVTVRYGKDYTTRFKTGTIDTGNFSVYIDQPIFRSGGIYYAIKYSGALRNANRADITLQRRQMIGDAVSILFQLKKIRLEQQKMRYQVKNDLIDIQQKRDSYEAGLLDSSFLDQAILKKSQDETALLEMKLNEMELKQRFSLLSDKAPEKLRLPKLKLIDKQSYTRENLELKRDSMRALEMDYKEKVTWAKYLPTVSLNAQYNNGDLNPLFPSPNLNEAYYNYGFSVSMPLDVNAFSDIELSKVEKLRAATEVLDRKDTISEEYDWIRNSLGILDRKIALARKDEKIYGNLYKVTKNLVQAGEKTSLDADVMKNSLQIRKIDQRIYSIDKQIQLLKLYIRVENVL</sequence>
<evidence type="ECO:0000313" key="7">
    <source>
        <dbReference type="Proteomes" id="UP000075359"/>
    </source>
</evidence>
<comment type="subcellular location">
    <subcellularLocation>
        <location evidence="1">Cell outer membrane</location>
    </subcellularLocation>
</comment>
<dbReference type="EMBL" id="LNKT01000023">
    <property type="protein sequence ID" value="KYJ86474.1"/>
    <property type="molecule type" value="Genomic_DNA"/>
</dbReference>
<dbReference type="InterPro" id="IPR051906">
    <property type="entry name" value="TolC-like"/>
</dbReference>
<keyword evidence="4" id="KW-0472">Membrane</keyword>
<dbReference type="GO" id="GO:1990281">
    <property type="term" value="C:efflux pump complex"/>
    <property type="evidence" value="ECO:0007669"/>
    <property type="project" value="TreeGrafter"/>
</dbReference>
<comment type="caution">
    <text evidence="6">The sequence shown here is derived from an EMBL/GenBank/DDBJ whole genome shotgun (WGS) entry which is preliminary data.</text>
</comment>
<evidence type="ECO:0000256" key="1">
    <source>
        <dbReference type="ARBA" id="ARBA00004442"/>
    </source>
</evidence>